<proteinExistence type="predicted"/>
<evidence type="ECO:0000313" key="8">
    <source>
        <dbReference type="Proteomes" id="UP000886885"/>
    </source>
</evidence>
<dbReference type="GO" id="GO:0004386">
    <property type="term" value="F:helicase activity"/>
    <property type="evidence" value="ECO:0007669"/>
    <property type="project" value="UniProtKB-KW"/>
</dbReference>
<dbReference type="GO" id="GO:0016787">
    <property type="term" value="F:hydrolase activity"/>
    <property type="evidence" value="ECO:0007669"/>
    <property type="project" value="UniProtKB-KW"/>
</dbReference>
<feature type="compositionally biased region" description="Basic residues" evidence="5">
    <location>
        <begin position="327"/>
        <end position="336"/>
    </location>
</feature>
<feature type="compositionally biased region" description="Polar residues" evidence="5">
    <location>
        <begin position="379"/>
        <end position="388"/>
    </location>
</feature>
<dbReference type="Pfam" id="PF13087">
    <property type="entry name" value="AAA_12"/>
    <property type="match status" value="1"/>
</dbReference>
<dbReference type="Proteomes" id="UP000886885">
    <property type="component" value="Chromosome 10A"/>
</dbReference>
<feature type="domain" description="DNA2/NAM7 helicase-like C-terminal" evidence="6">
    <location>
        <begin position="1"/>
        <end position="183"/>
    </location>
</feature>
<gene>
    <name evidence="7" type="ORF">POTOM_037130</name>
</gene>
<feature type="compositionally biased region" description="Basic and acidic residues" evidence="5">
    <location>
        <begin position="317"/>
        <end position="326"/>
    </location>
</feature>
<dbReference type="CDD" id="cd18808">
    <property type="entry name" value="SF1_C_Upf1"/>
    <property type="match status" value="1"/>
</dbReference>
<dbReference type="InterPro" id="IPR047187">
    <property type="entry name" value="SF1_C_Upf1"/>
</dbReference>
<feature type="compositionally biased region" description="Basic and acidic residues" evidence="5">
    <location>
        <begin position="285"/>
        <end position="303"/>
    </location>
</feature>
<feature type="region of interest" description="Disordered" evidence="5">
    <location>
        <begin position="226"/>
        <end position="262"/>
    </location>
</feature>
<keyword evidence="8" id="KW-1185">Reference proteome</keyword>
<comment type="caution">
    <text evidence="7">The sequence shown here is derived from an EMBL/GenBank/DDBJ whole genome shotgun (WGS) entry which is preliminary data.</text>
</comment>
<dbReference type="OrthoDB" id="6513042at2759"/>
<keyword evidence="2" id="KW-0378">Hydrolase</keyword>
<sequence>MHPEICRFPSLHFYDSKLMNGEKMSNKSASFHEIEVLGPYLFYDIMDGQELRGKNSGASSLYNEREAEAAVELLRFFKRRYSSEFVGGRIGIITPYKCQLSLLRSRFSSAFGSSVVADMEFNTVDGFQGREVDILILSTVRAADSNSSMNGLSSSSIGFVADVRRMNVALTRAKLSLWILGNARTLQTNWNWAALVKDAKERNLVISAKQPYESLFDTAPRDTCRRESINNHSRQSKHVENFRGSGKRGKQNEQKVYRDKNSIRSVTQCDGTVAGDGKDFYVQSSERKPREEHDLPGKMDLPKNFKSIIPGESITGDESKGKDRSQKKLSSGKKKEKCADSKSTRERSELELGDGHKNLKLNMLRGPKKSIEGKRSQKNLDSSTSSAEGSLKSKEVNDGRDPNPIGASLDLITKRKQQREAVEAILNSSLISSKKSEPSMKSMSSKRPPSPTSAVSGGIRPPKTRKDNLKEKPGYFVCLIFPHLAFLFRFWQVRSNLKKVYCKIRAISTAVNVKISVIPVRYSSQCIALMFDAIKRLRNCVYLQDLLLLLQSKKQEDMSMPDLFKIHEHSFRPALFVS</sequence>
<dbReference type="FunFam" id="3.40.50.300:FF:000326">
    <property type="entry name" value="P-loop containing nucleoside triphosphate hydrolase"/>
    <property type="match status" value="1"/>
</dbReference>
<feature type="compositionally biased region" description="Basic and acidic residues" evidence="5">
    <location>
        <begin position="337"/>
        <end position="357"/>
    </location>
</feature>
<dbReference type="GO" id="GO:0005524">
    <property type="term" value="F:ATP binding"/>
    <property type="evidence" value="ECO:0007669"/>
    <property type="project" value="UniProtKB-KW"/>
</dbReference>
<feature type="compositionally biased region" description="Basic and acidic residues" evidence="5">
    <location>
        <begin position="391"/>
        <end position="401"/>
    </location>
</feature>
<feature type="compositionally biased region" description="Basic and acidic residues" evidence="5">
    <location>
        <begin position="250"/>
        <end position="262"/>
    </location>
</feature>
<feature type="region of interest" description="Disordered" evidence="5">
    <location>
        <begin position="433"/>
        <end position="467"/>
    </location>
</feature>
<dbReference type="PANTHER" id="PTHR10887">
    <property type="entry name" value="DNA2/NAM7 HELICASE FAMILY"/>
    <property type="match status" value="1"/>
</dbReference>
<keyword evidence="1" id="KW-0547">Nucleotide-binding</keyword>
<keyword evidence="3" id="KW-0347">Helicase</keyword>
<dbReference type="EMBL" id="JAAWWB010000019">
    <property type="protein sequence ID" value="KAG6760607.1"/>
    <property type="molecule type" value="Genomic_DNA"/>
</dbReference>
<dbReference type="InterPro" id="IPR041679">
    <property type="entry name" value="DNA2/NAM7-like_C"/>
</dbReference>
<reference evidence="7" key="1">
    <citation type="journal article" date="2020" name="bioRxiv">
        <title>Hybrid origin of Populus tomentosa Carr. identified through genome sequencing and phylogenomic analysis.</title>
        <authorList>
            <person name="An X."/>
            <person name="Gao K."/>
            <person name="Chen Z."/>
            <person name="Li J."/>
            <person name="Yang X."/>
            <person name="Yang X."/>
            <person name="Zhou J."/>
            <person name="Guo T."/>
            <person name="Zhao T."/>
            <person name="Huang S."/>
            <person name="Miao D."/>
            <person name="Khan W.U."/>
            <person name="Rao P."/>
            <person name="Ye M."/>
            <person name="Lei B."/>
            <person name="Liao W."/>
            <person name="Wang J."/>
            <person name="Ji L."/>
            <person name="Li Y."/>
            <person name="Guo B."/>
            <person name="Mustafa N.S."/>
            <person name="Li S."/>
            <person name="Yun Q."/>
            <person name="Keller S.R."/>
            <person name="Mao J."/>
            <person name="Zhang R."/>
            <person name="Strauss S.H."/>
        </authorList>
    </citation>
    <scope>NUCLEOTIDE SEQUENCE</scope>
    <source>
        <strain evidence="7">GM15</strain>
        <tissue evidence="7">Leaf</tissue>
    </source>
</reference>
<name>A0A8X7Z453_POPTO</name>
<evidence type="ECO:0000256" key="1">
    <source>
        <dbReference type="ARBA" id="ARBA00022741"/>
    </source>
</evidence>
<dbReference type="GO" id="GO:0005694">
    <property type="term" value="C:chromosome"/>
    <property type="evidence" value="ECO:0007669"/>
    <property type="project" value="UniProtKB-ARBA"/>
</dbReference>
<protein>
    <recommendedName>
        <fullName evidence="6">DNA2/NAM7 helicase-like C-terminal domain-containing protein</fullName>
    </recommendedName>
</protein>
<evidence type="ECO:0000256" key="4">
    <source>
        <dbReference type="ARBA" id="ARBA00022840"/>
    </source>
</evidence>
<keyword evidence="4" id="KW-0067">ATP-binding</keyword>
<dbReference type="InterPro" id="IPR045055">
    <property type="entry name" value="DNA2/NAM7-like"/>
</dbReference>
<organism evidence="7 8">
    <name type="scientific">Populus tomentosa</name>
    <name type="common">Chinese white poplar</name>
    <dbReference type="NCBI Taxonomy" id="118781"/>
    <lineage>
        <taxon>Eukaryota</taxon>
        <taxon>Viridiplantae</taxon>
        <taxon>Streptophyta</taxon>
        <taxon>Embryophyta</taxon>
        <taxon>Tracheophyta</taxon>
        <taxon>Spermatophyta</taxon>
        <taxon>Magnoliopsida</taxon>
        <taxon>eudicotyledons</taxon>
        <taxon>Gunneridae</taxon>
        <taxon>Pentapetalae</taxon>
        <taxon>rosids</taxon>
        <taxon>fabids</taxon>
        <taxon>Malpighiales</taxon>
        <taxon>Salicaceae</taxon>
        <taxon>Saliceae</taxon>
        <taxon>Populus</taxon>
    </lineage>
</organism>
<evidence type="ECO:0000256" key="5">
    <source>
        <dbReference type="SAM" id="MobiDB-lite"/>
    </source>
</evidence>
<feature type="region of interest" description="Disordered" evidence="5">
    <location>
        <begin position="277"/>
        <end position="407"/>
    </location>
</feature>
<dbReference type="AlphaFoldDB" id="A0A8X7Z453"/>
<feature type="compositionally biased region" description="Low complexity" evidence="5">
    <location>
        <begin position="433"/>
        <end position="447"/>
    </location>
</feature>
<evidence type="ECO:0000259" key="6">
    <source>
        <dbReference type="Pfam" id="PF13087"/>
    </source>
</evidence>
<dbReference type="PANTHER" id="PTHR10887:SF495">
    <property type="entry name" value="HELICASE SENATAXIN ISOFORM X1-RELATED"/>
    <property type="match status" value="1"/>
</dbReference>
<evidence type="ECO:0000256" key="2">
    <source>
        <dbReference type="ARBA" id="ARBA00022801"/>
    </source>
</evidence>
<evidence type="ECO:0000313" key="7">
    <source>
        <dbReference type="EMBL" id="KAG6760607.1"/>
    </source>
</evidence>
<accession>A0A8X7Z453</accession>
<evidence type="ECO:0000256" key="3">
    <source>
        <dbReference type="ARBA" id="ARBA00022806"/>
    </source>
</evidence>